<organism evidence="2 3">
    <name type="scientific">Promicromonospora citrea</name>
    <dbReference type="NCBI Taxonomy" id="43677"/>
    <lineage>
        <taxon>Bacteria</taxon>
        <taxon>Bacillati</taxon>
        <taxon>Actinomycetota</taxon>
        <taxon>Actinomycetes</taxon>
        <taxon>Micrococcales</taxon>
        <taxon>Promicromonosporaceae</taxon>
        <taxon>Promicromonospora</taxon>
    </lineage>
</organism>
<dbReference type="Gene3D" id="1.25.40.10">
    <property type="entry name" value="Tetratricopeptide repeat domain"/>
    <property type="match status" value="1"/>
</dbReference>
<accession>A0A8H9GGP1</accession>
<keyword evidence="3" id="KW-1185">Reference proteome</keyword>
<reference evidence="2" key="1">
    <citation type="journal article" date="2014" name="Int. J. Syst. Evol. Microbiol.">
        <title>Complete genome sequence of Corynebacterium casei LMG S-19264T (=DSM 44701T), isolated from a smear-ripened cheese.</title>
        <authorList>
            <consortium name="US DOE Joint Genome Institute (JGI-PGF)"/>
            <person name="Walter F."/>
            <person name="Albersmeier A."/>
            <person name="Kalinowski J."/>
            <person name="Ruckert C."/>
        </authorList>
    </citation>
    <scope>NUCLEOTIDE SEQUENCE</scope>
    <source>
        <strain evidence="2">JCM 3051</strain>
    </source>
</reference>
<sequence length="769" mass="83130">MTDALSTDEALHQEVQGLARTLRGRRRPSVPDVIGTLIRVRDSGDAALATELAEAASARFPDRARVLLACAGALEASGQAASAVTHLRRALALDDLQDRRTAQRRLARALVAAGAPTGEVDAAYADLLRSEPTSWAVLSEWRAVGRGPDDVPLAERLSALQTATDTPIPVVLHELLRGPDGAAARAAHADAVAAFLAGDDAQACARVHAAWTALAPVPEADADRVVTLPNGIKELFFLATPPRTLTPEAALAEGVSLDPGAVAWWREEFLRPDVPQPDDRVFVTQAQRRAVDADDPHLAHQTRAVRDRQLVLRDPLTGVPCAPFDAVVAFGKAVYSFGDGELALLLCLGAGHRAAYVYLPGRGLLLDLGATYARPILPAHRLANLSRDLLQRVATYRERYAAAVATRPDPAARRTVVLQMTIPENFAHHVWNFHPGVERLVDLGIAGNVAEVRTAGTEFFGPFPDLFPELAGARVVDEPRRGVRDPYPFSHEHLVVAVGGYLVRRSLVERIRDRVARAEPAPGFRQPPSAGGPPLTGPVVWVGLRVRSRAWVDQEHEVARFADAIHRRYPGATVLLDGYSYPVGRDEVSAQWQESIDELHAVARAIRAAARHGDQVVDLVGSTLREAVLWAAVTDVYVAPNGTSQHKVGWFSDAPGVVYAPPSLGDLPPDERPGAREAEGRPVPVTLLGEPVGEGERRGRNDVRPHLENLRIDRGQLLATVCELLDARLAATSSTSSRHESLYRRGEKLFVTRLAPRLSLRASRSSSST</sequence>
<dbReference type="InterPro" id="IPR011990">
    <property type="entry name" value="TPR-like_helical_dom_sf"/>
</dbReference>
<reference evidence="2" key="2">
    <citation type="submission" date="2020-09" db="EMBL/GenBank/DDBJ databases">
        <authorList>
            <person name="Sun Q."/>
            <person name="Ohkuma M."/>
        </authorList>
    </citation>
    <scope>NUCLEOTIDE SEQUENCE</scope>
    <source>
        <strain evidence="2">JCM 3051</strain>
    </source>
</reference>
<feature type="region of interest" description="Disordered" evidence="1">
    <location>
        <begin position="664"/>
        <end position="701"/>
    </location>
</feature>
<evidence type="ECO:0000256" key="1">
    <source>
        <dbReference type="SAM" id="MobiDB-lite"/>
    </source>
</evidence>
<evidence type="ECO:0000313" key="2">
    <source>
        <dbReference type="EMBL" id="GGM25408.1"/>
    </source>
</evidence>
<dbReference type="Proteomes" id="UP000655589">
    <property type="component" value="Unassembled WGS sequence"/>
</dbReference>
<name>A0A8H9GGP1_9MICO</name>
<protein>
    <recommendedName>
        <fullName evidence="4">Tetratricopeptide repeat protein</fullName>
    </recommendedName>
</protein>
<proteinExistence type="predicted"/>
<evidence type="ECO:0000313" key="3">
    <source>
        <dbReference type="Proteomes" id="UP000655589"/>
    </source>
</evidence>
<gene>
    <name evidence="2" type="ORF">GCM10010102_21310</name>
</gene>
<dbReference type="AlphaFoldDB" id="A0A8H9GGP1"/>
<comment type="caution">
    <text evidence="2">The sequence shown here is derived from an EMBL/GenBank/DDBJ whole genome shotgun (WGS) entry which is preliminary data.</text>
</comment>
<evidence type="ECO:0008006" key="4">
    <source>
        <dbReference type="Google" id="ProtNLM"/>
    </source>
</evidence>
<feature type="compositionally biased region" description="Basic and acidic residues" evidence="1">
    <location>
        <begin position="669"/>
        <end position="680"/>
    </location>
</feature>
<dbReference type="SUPFAM" id="SSF48452">
    <property type="entry name" value="TPR-like"/>
    <property type="match status" value="1"/>
</dbReference>
<dbReference type="EMBL" id="BMPT01000007">
    <property type="protein sequence ID" value="GGM25408.1"/>
    <property type="molecule type" value="Genomic_DNA"/>
</dbReference>